<sequence>MPSVASPIASPREGSPDSAHSAHNLQQRALGRSQVDSPFDSDNERQPATQATIVEGIFAAANDDAEAEEKVLSSRKAGRTEGALAWSGTELRALLVSMQAHNVFDPTFSPDRRAQSWLAVVEELNQWNKDHPRRNGKFAVRTVDACDCKWRKQLYKAIKTGENASKIVSGPSEDDDAIMDICQQLKDQREQSVKDEETRRNAKRKAKQAPPEKARDARQRASDAIARGLEITQSKRERREKRGPEEDDDEEGGGEGDDDWEGDDGDKSAKTKAAAKTPRRLRARQSDAASAELTAAVSGMAAKQVEEQALMREQAQQHHDERMRHDDKVREMTRQHHKDMLAKEHRPLDIQERQLAQRAEDGGKVAALEEQVKQLVDKNDKLFSFLKEKLG</sequence>
<keyword evidence="3" id="KW-1185">Reference proteome</keyword>
<evidence type="ECO:0000313" key="3">
    <source>
        <dbReference type="Proteomes" id="UP001176517"/>
    </source>
</evidence>
<feature type="compositionally biased region" description="Basic and acidic residues" evidence="1">
    <location>
        <begin position="233"/>
        <end position="244"/>
    </location>
</feature>
<organism evidence="2 3">
    <name type="scientific">Tilletia horrida</name>
    <dbReference type="NCBI Taxonomy" id="155126"/>
    <lineage>
        <taxon>Eukaryota</taxon>
        <taxon>Fungi</taxon>
        <taxon>Dikarya</taxon>
        <taxon>Basidiomycota</taxon>
        <taxon>Ustilaginomycotina</taxon>
        <taxon>Exobasidiomycetes</taxon>
        <taxon>Tilletiales</taxon>
        <taxon>Tilletiaceae</taxon>
        <taxon>Tilletia</taxon>
    </lineage>
</organism>
<feature type="compositionally biased region" description="Acidic residues" evidence="1">
    <location>
        <begin position="245"/>
        <end position="264"/>
    </location>
</feature>
<feature type="region of interest" description="Disordered" evidence="1">
    <location>
        <begin position="1"/>
        <end position="49"/>
    </location>
</feature>
<feature type="region of interest" description="Disordered" evidence="1">
    <location>
        <begin position="311"/>
        <end position="348"/>
    </location>
</feature>
<feature type="region of interest" description="Disordered" evidence="1">
    <location>
        <begin position="187"/>
        <end position="289"/>
    </location>
</feature>
<gene>
    <name evidence="2" type="ORF">OC846_006374</name>
</gene>
<accession>A0AAN6GK24</accession>
<evidence type="ECO:0000313" key="2">
    <source>
        <dbReference type="EMBL" id="KAK0543555.1"/>
    </source>
</evidence>
<feature type="compositionally biased region" description="Basic and acidic residues" evidence="1">
    <location>
        <begin position="187"/>
        <end position="200"/>
    </location>
</feature>
<dbReference type="AlphaFoldDB" id="A0AAN6GK24"/>
<dbReference type="EMBL" id="JAPDMZ010000349">
    <property type="protein sequence ID" value="KAK0543555.1"/>
    <property type="molecule type" value="Genomic_DNA"/>
</dbReference>
<feature type="compositionally biased region" description="Basic and acidic residues" evidence="1">
    <location>
        <begin position="210"/>
        <end position="221"/>
    </location>
</feature>
<evidence type="ECO:0000256" key="1">
    <source>
        <dbReference type="SAM" id="MobiDB-lite"/>
    </source>
</evidence>
<name>A0AAN6GK24_9BASI</name>
<proteinExistence type="predicted"/>
<reference evidence="2" key="1">
    <citation type="journal article" date="2023" name="PhytoFront">
        <title>Draft Genome Resources of Seven Strains of Tilletia horrida, Causal Agent of Kernel Smut of Rice.</title>
        <authorList>
            <person name="Khanal S."/>
            <person name="Antony Babu S."/>
            <person name="Zhou X.G."/>
        </authorList>
    </citation>
    <scope>NUCLEOTIDE SEQUENCE</scope>
    <source>
        <strain evidence="2">TX6</strain>
    </source>
</reference>
<comment type="caution">
    <text evidence="2">The sequence shown here is derived from an EMBL/GenBank/DDBJ whole genome shotgun (WGS) entry which is preliminary data.</text>
</comment>
<dbReference type="Proteomes" id="UP001176517">
    <property type="component" value="Unassembled WGS sequence"/>
</dbReference>
<protein>
    <submittedName>
        <fullName evidence="2">Uncharacterized protein</fullName>
    </submittedName>
</protein>